<evidence type="ECO:0000256" key="2">
    <source>
        <dbReference type="ARBA" id="ARBA00022692"/>
    </source>
</evidence>
<dbReference type="InterPro" id="IPR017452">
    <property type="entry name" value="GPCR_Rhodpsn_7TM"/>
</dbReference>
<evidence type="ECO:0000313" key="8">
    <source>
        <dbReference type="EMBL" id="CAB4019953.1"/>
    </source>
</evidence>
<evidence type="ECO:0000256" key="6">
    <source>
        <dbReference type="ARBA" id="ARBA00023170"/>
    </source>
</evidence>
<comment type="subcellular location">
    <subcellularLocation>
        <location evidence="1">Membrane</location>
        <topology evidence="1">Multi-pass membrane protein</topology>
    </subcellularLocation>
</comment>
<dbReference type="Gene3D" id="1.20.1070.10">
    <property type="entry name" value="Rhodopsin 7-helix transmembrane proteins"/>
    <property type="match status" value="1"/>
</dbReference>
<dbReference type="GO" id="GO:0004930">
    <property type="term" value="F:G protein-coupled receptor activity"/>
    <property type="evidence" value="ECO:0007669"/>
    <property type="project" value="UniProtKB-KW"/>
</dbReference>
<dbReference type="AlphaFoldDB" id="A0A6S7IQP9"/>
<sequence>MIIQSRGDCRFNTELKTTKIVFTVLAIFIVLWTPYTVVYVSSSNSDKMDTIPPSVFKFCGILTAMHSMSNSIIYLTMIKSFRKIAMKLLRKIFSCVLPANEESAGTTESLCCDKARCSAKITPLPDRKILRMPVQVLTSPAHGASKI</sequence>
<evidence type="ECO:0000256" key="4">
    <source>
        <dbReference type="ARBA" id="ARBA00023040"/>
    </source>
</evidence>
<reference evidence="8" key="1">
    <citation type="submission" date="2020-04" db="EMBL/GenBank/DDBJ databases">
        <authorList>
            <person name="Alioto T."/>
            <person name="Alioto T."/>
            <person name="Gomez Garrido J."/>
        </authorList>
    </citation>
    <scope>NUCLEOTIDE SEQUENCE</scope>
    <source>
        <strain evidence="8">A484AB</strain>
    </source>
</reference>
<dbReference type="PANTHER" id="PTHR24240">
    <property type="entry name" value="OPSIN"/>
    <property type="match status" value="1"/>
</dbReference>
<evidence type="ECO:0000256" key="5">
    <source>
        <dbReference type="ARBA" id="ARBA00023136"/>
    </source>
</evidence>
<dbReference type="PROSITE" id="PS50262">
    <property type="entry name" value="G_PROTEIN_RECEP_F1_2"/>
    <property type="match status" value="1"/>
</dbReference>
<dbReference type="Proteomes" id="UP001152795">
    <property type="component" value="Unassembled WGS sequence"/>
</dbReference>
<name>A0A6S7IQP9_PARCT</name>
<dbReference type="Pfam" id="PF00001">
    <property type="entry name" value="7tm_1"/>
    <property type="match status" value="1"/>
</dbReference>
<evidence type="ECO:0000256" key="7">
    <source>
        <dbReference type="ARBA" id="ARBA00023224"/>
    </source>
</evidence>
<keyword evidence="5" id="KW-0472">Membrane</keyword>
<keyword evidence="6 8" id="KW-0675">Receptor</keyword>
<evidence type="ECO:0000256" key="3">
    <source>
        <dbReference type="ARBA" id="ARBA00022989"/>
    </source>
</evidence>
<keyword evidence="7" id="KW-0807">Transducer</keyword>
<dbReference type="InterPro" id="IPR000276">
    <property type="entry name" value="GPCR_Rhodpsn"/>
</dbReference>
<keyword evidence="2" id="KW-0812">Transmembrane</keyword>
<proteinExistence type="predicted"/>
<comment type="caution">
    <text evidence="8">The sequence shown here is derived from an EMBL/GenBank/DDBJ whole genome shotgun (WGS) entry which is preliminary data.</text>
</comment>
<protein>
    <submittedName>
        <fullName evidence="8">Cannabinoid receptor 2</fullName>
    </submittedName>
</protein>
<keyword evidence="3" id="KW-1133">Transmembrane helix</keyword>
<dbReference type="SUPFAM" id="SSF81321">
    <property type="entry name" value="Family A G protein-coupled receptor-like"/>
    <property type="match status" value="1"/>
</dbReference>
<dbReference type="OrthoDB" id="10034726at2759"/>
<dbReference type="GO" id="GO:0016020">
    <property type="term" value="C:membrane"/>
    <property type="evidence" value="ECO:0007669"/>
    <property type="project" value="UniProtKB-SubCell"/>
</dbReference>
<evidence type="ECO:0000313" key="9">
    <source>
        <dbReference type="Proteomes" id="UP001152795"/>
    </source>
</evidence>
<dbReference type="InterPro" id="IPR050125">
    <property type="entry name" value="GPCR_opsins"/>
</dbReference>
<dbReference type="PRINTS" id="PR00237">
    <property type="entry name" value="GPCRRHODOPSN"/>
</dbReference>
<gene>
    <name evidence="8" type="ORF">PACLA_8A045712</name>
</gene>
<organism evidence="8 9">
    <name type="scientific">Paramuricea clavata</name>
    <name type="common">Red gorgonian</name>
    <name type="synonym">Violescent sea-whip</name>
    <dbReference type="NCBI Taxonomy" id="317549"/>
    <lineage>
        <taxon>Eukaryota</taxon>
        <taxon>Metazoa</taxon>
        <taxon>Cnidaria</taxon>
        <taxon>Anthozoa</taxon>
        <taxon>Octocorallia</taxon>
        <taxon>Malacalcyonacea</taxon>
        <taxon>Plexauridae</taxon>
        <taxon>Paramuricea</taxon>
    </lineage>
</organism>
<keyword evidence="9" id="KW-1185">Reference proteome</keyword>
<keyword evidence="4" id="KW-0297">G-protein coupled receptor</keyword>
<dbReference type="EMBL" id="CACRXK020010708">
    <property type="protein sequence ID" value="CAB4019953.1"/>
    <property type="molecule type" value="Genomic_DNA"/>
</dbReference>
<evidence type="ECO:0000256" key="1">
    <source>
        <dbReference type="ARBA" id="ARBA00004141"/>
    </source>
</evidence>
<accession>A0A6S7IQP9</accession>